<feature type="region of interest" description="Disordered" evidence="1">
    <location>
        <begin position="113"/>
        <end position="158"/>
    </location>
</feature>
<dbReference type="Proteomes" id="UP000003676">
    <property type="component" value="Unassembled WGS sequence"/>
</dbReference>
<name>B6WYA4_9BACT</name>
<feature type="compositionally biased region" description="Low complexity" evidence="1">
    <location>
        <begin position="120"/>
        <end position="134"/>
    </location>
</feature>
<gene>
    <name evidence="3" type="ORF">DESPIG_03085</name>
</gene>
<protein>
    <submittedName>
        <fullName evidence="3">Putative translation initiation factor IF-2</fullName>
    </submittedName>
</protein>
<dbReference type="Pfam" id="PF11741">
    <property type="entry name" value="AMIN"/>
    <property type="match status" value="1"/>
</dbReference>
<dbReference type="AlphaFoldDB" id="B6WYA4"/>
<dbReference type="EMBL" id="ABXU01000089">
    <property type="protein sequence ID" value="EEB32052.1"/>
    <property type="molecule type" value="Genomic_DNA"/>
</dbReference>
<evidence type="ECO:0000259" key="2">
    <source>
        <dbReference type="Pfam" id="PF11741"/>
    </source>
</evidence>
<evidence type="ECO:0000313" key="3">
    <source>
        <dbReference type="EMBL" id="EEB32052.1"/>
    </source>
</evidence>
<keyword evidence="3" id="KW-0648">Protein biosynthesis</keyword>
<dbReference type="InterPro" id="IPR021731">
    <property type="entry name" value="AMIN_dom"/>
</dbReference>
<dbReference type="OrthoDB" id="5457863at2"/>
<reference evidence="3 4" key="1">
    <citation type="submission" date="2008-10" db="EMBL/GenBank/DDBJ databases">
        <title>Draft genome sequence of Desulvovibrio piger (ATCC 29098).</title>
        <authorList>
            <person name="Sudarsanam P."/>
            <person name="Ley R."/>
            <person name="Guruge J."/>
            <person name="Turnbaugh P.J."/>
            <person name="Mahowald M."/>
            <person name="Liep D."/>
            <person name="Gordon J."/>
        </authorList>
    </citation>
    <scope>NUCLEOTIDE SEQUENCE [LARGE SCALE GENOMIC DNA]</scope>
    <source>
        <strain evidence="3 4">ATCC 29098</strain>
    </source>
</reference>
<feature type="region of interest" description="Disordered" evidence="1">
    <location>
        <begin position="29"/>
        <end position="75"/>
    </location>
</feature>
<dbReference type="HOGENOM" id="CLU_1064479_0_0_7"/>
<reference evidence="3 4" key="2">
    <citation type="submission" date="2008-10" db="EMBL/GenBank/DDBJ databases">
        <authorList>
            <person name="Fulton L."/>
            <person name="Clifton S."/>
            <person name="Fulton B."/>
            <person name="Xu J."/>
            <person name="Minx P."/>
            <person name="Pepin K.H."/>
            <person name="Johnson M."/>
            <person name="Bhonagiri V."/>
            <person name="Nash W.E."/>
            <person name="Mardis E.R."/>
            <person name="Wilson R.K."/>
        </authorList>
    </citation>
    <scope>NUCLEOTIDE SEQUENCE [LARGE SCALE GENOMIC DNA]</scope>
    <source>
        <strain evidence="3 4">ATCC 29098</strain>
    </source>
</reference>
<evidence type="ECO:0000256" key="1">
    <source>
        <dbReference type="SAM" id="MobiDB-lite"/>
    </source>
</evidence>
<feature type="domain" description="AMIN" evidence="2">
    <location>
        <begin position="170"/>
        <end position="256"/>
    </location>
</feature>
<sequence>MNKIFLWIVLAVIILGLLLILLNTRMGQSGDAPAPADNSVSAPVTPAQPVAQPPLPVTPGTPADGEKLAAAGVKPSPAAVERGFAFDTGEETTATAAGGAAPAAPGTAPLTAAAHDEKAQPATAPAPAAPAAPAEVKKAEKPAPKPQPAPRKAAPAPKNQTITNFVVFVRDGGATIRLDASSPIRFKHLELTSPARVVVDLHGTWKLSEPGVPKGEMVKDVRLGKKGSDTRIVIDLHAKAKTRYILTKGKKRLDIRLDKTK</sequence>
<proteinExistence type="predicted"/>
<evidence type="ECO:0000313" key="4">
    <source>
        <dbReference type="Proteomes" id="UP000003676"/>
    </source>
</evidence>
<keyword evidence="3" id="KW-0396">Initiation factor</keyword>
<comment type="caution">
    <text evidence="3">The sequence shown here is derived from an EMBL/GenBank/DDBJ whole genome shotgun (WGS) entry which is preliminary data.</text>
</comment>
<accession>B6WYA4</accession>
<dbReference type="RefSeq" id="WP_006009264.1">
    <property type="nucleotide sequence ID" value="NZ_DS996361.1"/>
</dbReference>
<dbReference type="STRING" id="901.DESPIGER_1389"/>
<dbReference type="Gene3D" id="2.60.40.3500">
    <property type="match status" value="1"/>
</dbReference>
<dbReference type="eggNOG" id="ENOG5033AFR">
    <property type="taxonomic scope" value="Bacteria"/>
</dbReference>
<dbReference type="GO" id="GO:0003743">
    <property type="term" value="F:translation initiation factor activity"/>
    <property type="evidence" value="ECO:0007669"/>
    <property type="project" value="UniProtKB-KW"/>
</dbReference>
<organism evidence="3 4">
    <name type="scientific">Desulfovibrio piger ATCC 29098</name>
    <dbReference type="NCBI Taxonomy" id="411464"/>
    <lineage>
        <taxon>Bacteria</taxon>
        <taxon>Pseudomonadati</taxon>
        <taxon>Thermodesulfobacteriota</taxon>
        <taxon>Desulfovibrionia</taxon>
        <taxon>Desulfovibrionales</taxon>
        <taxon>Desulfovibrionaceae</taxon>
        <taxon>Desulfovibrio</taxon>
    </lineage>
</organism>